<gene>
    <name evidence="1" type="primary">46</name>
    <name evidence="1" type="ORF">SEA_BURTON_46</name>
</gene>
<dbReference type="EMBL" id="MW712732">
    <property type="protein sequence ID" value="QWY81061.1"/>
    <property type="molecule type" value="Genomic_DNA"/>
</dbReference>
<organism evidence="1 2">
    <name type="scientific">Mycobacterium phage Burton</name>
    <dbReference type="NCBI Taxonomy" id="2836019"/>
    <lineage>
        <taxon>Viruses</taxon>
        <taxon>Duplodnaviria</taxon>
        <taxon>Heunggongvirae</taxon>
        <taxon>Uroviricota</taxon>
        <taxon>Caudoviricetes</taxon>
        <taxon>Fromanvirus</taxon>
        <taxon>Fromanvirus museum</taxon>
    </lineage>
</organism>
<reference evidence="1" key="1">
    <citation type="submission" date="2021-03" db="EMBL/GenBank/DDBJ databases">
        <authorList>
            <person name="Ayuk M.A."/>
            <person name="Robinson C.J."/>
            <person name="Anderson W.A."/>
            <person name="Gugssa A."/>
            <person name="Somiranjan G."/>
            <person name="Allen-Mcfarlane R.F."/>
            <person name="Moore M."/>
            <person name="Davis A."/>
            <person name="Oduguwa K."/>
            <person name="Anike A.C."/>
            <person name="Hodgson K."/>
            <person name="Anozie O.M."/>
            <person name="Anyia G."/>
            <person name="Belai M.H."/>
            <person name="Britford J.S."/>
            <person name="Brown T.M."/>
            <person name="Bushrod L.M."/>
            <person name="Cason K.M."/>
            <person name="Clark A.S."/>
            <person name="Clay C.B."/>
            <person name="Dykes K.M."/>
            <person name="Gary T.D."/>
            <person name="Graham K.R."/>
            <person name="Green I.M."/>
            <person name="Hill I.C."/>
            <person name="Jarmon D.A."/>
            <person name="Mason C.D."/>
            <person name="Mongo I."/>
            <person name="Sims A.M."/>
            <person name="Tailey I.L."/>
            <person name="Tate L."/>
            <person name="Toingar J.A."/>
            <person name="Townsend M."/>
            <person name="Young J.A."/>
            <person name="Le K.B."/>
            <person name="Garlena R.A."/>
            <person name="Russell D.A."/>
            <person name="Jacobs-Sera D."/>
            <person name="Hatfull G.F."/>
        </authorList>
    </citation>
    <scope>NUCLEOTIDE SEQUENCE</scope>
</reference>
<accession>A0A8F3E8S2</accession>
<proteinExistence type="predicted"/>
<protein>
    <submittedName>
        <fullName evidence="1">Uncharacterized protein</fullName>
    </submittedName>
</protein>
<evidence type="ECO:0000313" key="2">
    <source>
        <dbReference type="Proteomes" id="UP000693687"/>
    </source>
</evidence>
<evidence type="ECO:0000313" key="1">
    <source>
        <dbReference type="EMBL" id="QWY81061.1"/>
    </source>
</evidence>
<dbReference type="Proteomes" id="UP000693687">
    <property type="component" value="Segment"/>
</dbReference>
<name>A0A8F3E8S2_9CAUD</name>
<sequence>MSEEIKVPKFMVMLQNGLFWTFPDDCEYRISGDELAVDFGEGEYRVFPIKNNIAYYGRVMVKEETPEGQIRRELGL</sequence>